<dbReference type="Pfam" id="PF07332">
    <property type="entry name" value="Phage_holin_3_6"/>
    <property type="match status" value="1"/>
</dbReference>
<sequence length="117" mass="12541">MMDDLKAHTAQLKDHVSEYVQTTVQLAKAKATKGASNAVAGAVIGIAAVLLGIFFLAFLFTALAWWLGSLLNSPALGFLCVAGLFLLLIVLIFALRKKVIVPLIRNAIISAVYDKKD</sequence>
<evidence type="ECO:0000313" key="2">
    <source>
        <dbReference type="EMBL" id="QEC56069.1"/>
    </source>
</evidence>
<keyword evidence="1" id="KW-0812">Transmembrane</keyword>
<dbReference type="AlphaFoldDB" id="A0A5B8UIT8"/>
<keyword evidence="1" id="KW-0472">Membrane</keyword>
<feature type="transmembrane region" description="Helical" evidence="1">
    <location>
        <begin position="73"/>
        <end position="95"/>
    </location>
</feature>
<proteinExistence type="predicted"/>
<protein>
    <submittedName>
        <fullName evidence="2">Phage holin family protein</fullName>
    </submittedName>
</protein>
<accession>A0A5B8UIT8</accession>
<dbReference type="OrthoDB" id="678581at2"/>
<feature type="transmembrane region" description="Helical" evidence="1">
    <location>
        <begin position="38"/>
        <end position="67"/>
    </location>
</feature>
<dbReference type="InterPro" id="IPR009937">
    <property type="entry name" value="Phage_holin_3_6"/>
</dbReference>
<evidence type="ECO:0000256" key="1">
    <source>
        <dbReference type="SAM" id="Phobius"/>
    </source>
</evidence>
<gene>
    <name evidence="2" type="ORF">FSB75_09235</name>
</gene>
<keyword evidence="3" id="KW-1185">Reference proteome</keyword>
<evidence type="ECO:0000313" key="3">
    <source>
        <dbReference type="Proteomes" id="UP000321204"/>
    </source>
</evidence>
<dbReference type="Proteomes" id="UP000321204">
    <property type="component" value="Chromosome"/>
</dbReference>
<dbReference type="EMBL" id="CP042433">
    <property type="protein sequence ID" value="QEC56069.1"/>
    <property type="molecule type" value="Genomic_DNA"/>
</dbReference>
<reference evidence="2 3" key="1">
    <citation type="journal article" date="2015" name="Int. J. Syst. Evol. Microbiol.">
        <title>Flavisolibacter ginsenosidimutans sp. nov., with ginsenoside-converting activity isolated from soil used for cultivating ginseng.</title>
        <authorList>
            <person name="Zhao Y."/>
            <person name="Liu Q."/>
            <person name="Kang M.S."/>
            <person name="Jin F."/>
            <person name="Yu H."/>
            <person name="Im W.T."/>
        </authorList>
    </citation>
    <scope>NUCLEOTIDE SEQUENCE [LARGE SCALE GENOMIC DNA]</scope>
    <source>
        <strain evidence="2 3">Gsoil 636</strain>
    </source>
</reference>
<name>A0A5B8UIT8_9BACT</name>
<dbReference type="KEGG" id="fgg:FSB75_09235"/>
<keyword evidence="1" id="KW-1133">Transmembrane helix</keyword>
<dbReference type="RefSeq" id="WP_146786029.1">
    <property type="nucleotide sequence ID" value="NZ_BAABIO010000001.1"/>
</dbReference>
<organism evidence="2 3">
    <name type="scientific">Flavisolibacter ginsenosidimutans</name>
    <dbReference type="NCBI Taxonomy" id="661481"/>
    <lineage>
        <taxon>Bacteria</taxon>
        <taxon>Pseudomonadati</taxon>
        <taxon>Bacteroidota</taxon>
        <taxon>Chitinophagia</taxon>
        <taxon>Chitinophagales</taxon>
        <taxon>Chitinophagaceae</taxon>
        <taxon>Flavisolibacter</taxon>
    </lineage>
</organism>